<evidence type="ECO:0000313" key="1">
    <source>
        <dbReference type="EMBL" id="KDO19562.1"/>
    </source>
</evidence>
<dbReference type="KEGG" id="spar:SPRG_15200"/>
<accession>A0A067BYA8</accession>
<dbReference type="Pfam" id="PF00560">
    <property type="entry name" value="LRR_1"/>
    <property type="match status" value="1"/>
</dbReference>
<organism evidence="1 2">
    <name type="scientific">Saprolegnia parasitica (strain CBS 223.65)</name>
    <dbReference type="NCBI Taxonomy" id="695850"/>
    <lineage>
        <taxon>Eukaryota</taxon>
        <taxon>Sar</taxon>
        <taxon>Stramenopiles</taxon>
        <taxon>Oomycota</taxon>
        <taxon>Saprolegniomycetes</taxon>
        <taxon>Saprolegniales</taxon>
        <taxon>Saprolegniaceae</taxon>
        <taxon>Saprolegnia</taxon>
    </lineage>
</organism>
<reference evidence="1 2" key="1">
    <citation type="journal article" date="2013" name="PLoS Genet.">
        <title>Distinctive expansion of potential virulence genes in the genome of the oomycete fish pathogen Saprolegnia parasitica.</title>
        <authorList>
            <person name="Jiang R.H."/>
            <person name="de Bruijn I."/>
            <person name="Haas B.J."/>
            <person name="Belmonte R."/>
            <person name="Lobach L."/>
            <person name="Christie J."/>
            <person name="van den Ackerveken G."/>
            <person name="Bottin A."/>
            <person name="Bulone V."/>
            <person name="Diaz-Moreno S.M."/>
            <person name="Dumas B."/>
            <person name="Fan L."/>
            <person name="Gaulin E."/>
            <person name="Govers F."/>
            <person name="Grenville-Briggs L.J."/>
            <person name="Horner N.R."/>
            <person name="Levin J.Z."/>
            <person name="Mammella M."/>
            <person name="Meijer H.J."/>
            <person name="Morris P."/>
            <person name="Nusbaum C."/>
            <person name="Oome S."/>
            <person name="Phillips A.J."/>
            <person name="van Rooyen D."/>
            <person name="Rzeszutek E."/>
            <person name="Saraiva M."/>
            <person name="Secombes C.J."/>
            <person name="Seidl M.F."/>
            <person name="Snel B."/>
            <person name="Stassen J.H."/>
            <person name="Sykes S."/>
            <person name="Tripathy S."/>
            <person name="van den Berg H."/>
            <person name="Vega-Arreguin J.C."/>
            <person name="Wawra S."/>
            <person name="Young S.K."/>
            <person name="Zeng Q."/>
            <person name="Dieguez-Uribeondo J."/>
            <person name="Russ C."/>
            <person name="Tyler B.M."/>
            <person name="van West P."/>
        </authorList>
    </citation>
    <scope>NUCLEOTIDE SEQUENCE [LARGE SCALE GENOMIC DNA]</scope>
    <source>
        <strain evidence="1 2">CBS 223.65</strain>
    </source>
</reference>
<gene>
    <name evidence="1" type="ORF">SPRG_15200</name>
</gene>
<proteinExistence type="predicted"/>
<dbReference type="VEuPathDB" id="FungiDB:SPRG_15200"/>
<sequence length="64" mass="6893">MTNCSLDALPGSFTYPAGLKSLNLAKNQLTQIPPNLPASIRKLDASNNQLDNVSNMNWTSMTAV</sequence>
<keyword evidence="2" id="KW-1185">Reference proteome</keyword>
<dbReference type="PROSITE" id="PS51450">
    <property type="entry name" value="LRR"/>
    <property type="match status" value="1"/>
</dbReference>
<dbReference type="OrthoDB" id="2020019at2759"/>
<dbReference type="SMART" id="SM00364">
    <property type="entry name" value="LRR_BAC"/>
    <property type="match status" value="2"/>
</dbReference>
<dbReference type="InterPro" id="IPR032675">
    <property type="entry name" value="LRR_dom_sf"/>
</dbReference>
<dbReference type="GeneID" id="24136953"/>
<dbReference type="SUPFAM" id="SSF52058">
    <property type="entry name" value="L domain-like"/>
    <property type="match status" value="1"/>
</dbReference>
<dbReference type="RefSeq" id="XP_012209747.1">
    <property type="nucleotide sequence ID" value="XM_012354357.1"/>
</dbReference>
<dbReference type="Gene3D" id="3.80.10.10">
    <property type="entry name" value="Ribonuclease Inhibitor"/>
    <property type="match status" value="1"/>
</dbReference>
<dbReference type="InterPro" id="IPR001611">
    <property type="entry name" value="Leu-rich_rpt"/>
</dbReference>
<name>A0A067BYA8_SAPPC</name>
<protein>
    <submittedName>
        <fullName evidence="1">Uncharacterized protein</fullName>
    </submittedName>
</protein>
<evidence type="ECO:0000313" key="2">
    <source>
        <dbReference type="Proteomes" id="UP000030745"/>
    </source>
</evidence>
<dbReference type="EMBL" id="KK583345">
    <property type="protein sequence ID" value="KDO19562.1"/>
    <property type="molecule type" value="Genomic_DNA"/>
</dbReference>
<dbReference type="AlphaFoldDB" id="A0A067BYA8"/>
<dbReference type="Proteomes" id="UP000030745">
    <property type="component" value="Unassembled WGS sequence"/>
</dbReference>